<name>A0ACB9LTR4_BAUVA</name>
<dbReference type="EMBL" id="CM039436">
    <property type="protein sequence ID" value="KAI4314418.1"/>
    <property type="molecule type" value="Genomic_DNA"/>
</dbReference>
<accession>A0ACB9LTR4</accession>
<gene>
    <name evidence="1" type="ORF">L6164_027330</name>
</gene>
<protein>
    <submittedName>
        <fullName evidence="1">Uncharacterized protein</fullName>
    </submittedName>
</protein>
<reference evidence="1 2" key="1">
    <citation type="journal article" date="2022" name="DNA Res.">
        <title>Chromosomal-level genome assembly of the orchid tree Bauhinia variegata (Leguminosae; Cercidoideae) supports the allotetraploid origin hypothesis of Bauhinia.</title>
        <authorList>
            <person name="Zhong Y."/>
            <person name="Chen Y."/>
            <person name="Zheng D."/>
            <person name="Pang J."/>
            <person name="Liu Y."/>
            <person name="Luo S."/>
            <person name="Meng S."/>
            <person name="Qian L."/>
            <person name="Wei D."/>
            <person name="Dai S."/>
            <person name="Zhou R."/>
        </authorList>
    </citation>
    <scope>NUCLEOTIDE SEQUENCE [LARGE SCALE GENOMIC DNA]</scope>
    <source>
        <strain evidence="1">BV-YZ2020</strain>
    </source>
</reference>
<evidence type="ECO:0000313" key="2">
    <source>
        <dbReference type="Proteomes" id="UP000828941"/>
    </source>
</evidence>
<dbReference type="Proteomes" id="UP000828941">
    <property type="component" value="Chromosome 11"/>
</dbReference>
<sequence length="243" mass="27119">MAVSFTRFSWWLWGSKEKEPLSSGSTLNSSSEWGFALKESETLKFPLVKGRKIAPSTRKVKRKWQSREQRRIEREYDVVLVPSDGGGCLSGSESDDSDWSIGWLEPHGADFQSGDESDNSFAVLVPCYKPGCKEVESSNNELLSAIKNLPKGFSSGSRNYMEQLLASLQNFEAQNCPVFHDDNLSDKICYSEMNHMSSALRRVSLGTHPYLGQQLGRARVVVHLDGGGGIALWFDSPFTNRGR</sequence>
<organism evidence="1 2">
    <name type="scientific">Bauhinia variegata</name>
    <name type="common">Purple orchid tree</name>
    <name type="synonym">Phanera variegata</name>
    <dbReference type="NCBI Taxonomy" id="167791"/>
    <lineage>
        <taxon>Eukaryota</taxon>
        <taxon>Viridiplantae</taxon>
        <taxon>Streptophyta</taxon>
        <taxon>Embryophyta</taxon>
        <taxon>Tracheophyta</taxon>
        <taxon>Spermatophyta</taxon>
        <taxon>Magnoliopsida</taxon>
        <taxon>eudicotyledons</taxon>
        <taxon>Gunneridae</taxon>
        <taxon>Pentapetalae</taxon>
        <taxon>rosids</taxon>
        <taxon>fabids</taxon>
        <taxon>Fabales</taxon>
        <taxon>Fabaceae</taxon>
        <taxon>Cercidoideae</taxon>
        <taxon>Cercideae</taxon>
        <taxon>Bauhiniinae</taxon>
        <taxon>Bauhinia</taxon>
    </lineage>
</organism>
<keyword evidence="2" id="KW-1185">Reference proteome</keyword>
<comment type="caution">
    <text evidence="1">The sequence shown here is derived from an EMBL/GenBank/DDBJ whole genome shotgun (WGS) entry which is preliminary data.</text>
</comment>
<proteinExistence type="predicted"/>
<evidence type="ECO:0000313" key="1">
    <source>
        <dbReference type="EMBL" id="KAI4314418.1"/>
    </source>
</evidence>